<dbReference type="OrthoDB" id="7772490at2"/>
<feature type="signal peptide" evidence="1">
    <location>
        <begin position="1"/>
        <end position="20"/>
    </location>
</feature>
<dbReference type="RefSeq" id="WP_005658660.1">
    <property type="nucleotide sequence ID" value="NZ_CP015230.1"/>
</dbReference>
<gene>
    <name evidence="2" type="ORF">K529_007915</name>
</gene>
<evidence type="ECO:0000256" key="1">
    <source>
        <dbReference type="SAM" id="SignalP"/>
    </source>
</evidence>
<dbReference type="Gene3D" id="3.90.1720.10">
    <property type="entry name" value="endopeptidase domain like (from Nostoc punctiforme)"/>
    <property type="match status" value="1"/>
</dbReference>
<dbReference type="InterPro" id="IPR038765">
    <property type="entry name" value="Papain-like_cys_pep_sf"/>
</dbReference>
<reference evidence="2 3" key="1">
    <citation type="journal article" date="2016" name="ISME J.">
        <title>Global occurrence and heterogeneity of the Roseobacter-clade species Ruegeria mobilis.</title>
        <authorList>
            <person name="Sonnenschein E."/>
            <person name="Gram L."/>
        </authorList>
    </citation>
    <scope>NUCLEOTIDE SEQUENCE [LARGE SCALE GENOMIC DNA]</scope>
    <source>
        <strain evidence="2 3">F1926</strain>
    </source>
</reference>
<protein>
    <submittedName>
        <fullName evidence="2">Peptidoglycan peptidase</fullName>
    </submittedName>
</protein>
<sequence length="228" mass="24445">MKLHGMIVAGALSLASAAMSDEPDWARLMAEAEWDWRPGDLIFRNGLNDADDVLKHASDSPWATVGILRASSGGPRVVYVDEAEGVTEVMLYRFVEELTPEDYAVYRIESLSSTLEDGQQLQGPLARYALNVAFGAPFDVQFQLGNDAYYSAELIYEAAMSAGVKLAEPVTLASLAAADTELGDRVLTAAHASQDCASAQCGSLVAAQKIITVNALLRSDALTQVFPE</sequence>
<dbReference type="Proteomes" id="UP000013243">
    <property type="component" value="Chromosome"/>
</dbReference>
<evidence type="ECO:0000313" key="2">
    <source>
        <dbReference type="EMBL" id="ANP40685.1"/>
    </source>
</evidence>
<name>A0A1B1A263_9RHOB</name>
<feature type="chain" id="PRO_5008518312" evidence="1">
    <location>
        <begin position="21"/>
        <end position="228"/>
    </location>
</feature>
<dbReference type="AlphaFoldDB" id="A0A1B1A263"/>
<dbReference type="KEGG" id="rmb:K529_007915"/>
<proteinExistence type="predicted"/>
<organism evidence="2 3">
    <name type="scientific">Tritonibacter mobilis F1926</name>
    <dbReference type="NCBI Taxonomy" id="1265309"/>
    <lineage>
        <taxon>Bacteria</taxon>
        <taxon>Pseudomonadati</taxon>
        <taxon>Pseudomonadota</taxon>
        <taxon>Alphaproteobacteria</taxon>
        <taxon>Rhodobacterales</taxon>
        <taxon>Paracoccaceae</taxon>
        <taxon>Tritonibacter</taxon>
    </lineage>
</organism>
<dbReference type="SUPFAM" id="SSF54001">
    <property type="entry name" value="Cysteine proteinases"/>
    <property type="match status" value="1"/>
</dbReference>
<dbReference type="STRING" id="1265309.K529_007915"/>
<dbReference type="GeneID" id="28249749"/>
<dbReference type="EMBL" id="CP015230">
    <property type="protein sequence ID" value="ANP40685.1"/>
    <property type="molecule type" value="Genomic_DNA"/>
</dbReference>
<dbReference type="InterPro" id="IPR024453">
    <property type="entry name" value="Peptidase_C92"/>
</dbReference>
<keyword evidence="1" id="KW-0732">Signal</keyword>
<accession>A0A1B1A263</accession>
<evidence type="ECO:0000313" key="3">
    <source>
        <dbReference type="Proteomes" id="UP000013243"/>
    </source>
</evidence>
<dbReference type="Pfam" id="PF05708">
    <property type="entry name" value="Peptidase_C92"/>
    <property type="match status" value="1"/>
</dbReference>